<gene>
    <name evidence="3" type="ORF">M9Y10_038001</name>
</gene>
<dbReference type="PANTHER" id="PTHR11740:SF0">
    <property type="entry name" value="CASEIN KINASE II SUBUNIT BETA"/>
    <property type="match status" value="1"/>
</dbReference>
<dbReference type="EMBL" id="JAPFFF010000006">
    <property type="protein sequence ID" value="KAK8886966.1"/>
    <property type="molecule type" value="Genomic_DNA"/>
</dbReference>
<dbReference type="InterPro" id="IPR000704">
    <property type="entry name" value="Casein_kinase_II_reg-sub"/>
</dbReference>
<dbReference type="PANTHER" id="PTHR11740">
    <property type="entry name" value="CASEIN KINASE II SUBUNIT BETA"/>
    <property type="match status" value="1"/>
</dbReference>
<keyword evidence="4" id="KW-1185">Reference proteome</keyword>
<reference evidence="3 4" key="1">
    <citation type="submission" date="2024-04" db="EMBL/GenBank/DDBJ databases">
        <title>Tritrichomonas musculus Genome.</title>
        <authorList>
            <person name="Alves-Ferreira E."/>
            <person name="Grigg M."/>
            <person name="Lorenzi H."/>
            <person name="Galac M."/>
        </authorList>
    </citation>
    <scope>NUCLEOTIDE SEQUENCE [LARGE SCALE GENOMIC DNA]</scope>
    <source>
        <strain evidence="3 4">EAF2021</strain>
    </source>
</reference>
<dbReference type="Pfam" id="PF01214">
    <property type="entry name" value="CK_II_beta"/>
    <property type="match status" value="1"/>
</dbReference>
<sequence>MFLFSKIIAKNSRPTHKHKHFDADSGPSSSEWVNDFVSSNPWLCIVEDTYINDNFNLYGLSSSVNDYQNALRVIRGHYYDMQSSQSHSELQQSARILYGMIHSRYLLTFNGVKEMQKKYERAIFGYCPRVSCKNQPLLPIGLSPKPGESTVKTYCPSCQDVYDADCDIDGSYFGPYFPHFFIQALKDDITFEKPDPTVLSIFGVPIDPQSPMNRCHYVHPCE</sequence>
<evidence type="ECO:0000313" key="3">
    <source>
        <dbReference type="EMBL" id="KAK8886966.1"/>
    </source>
</evidence>
<evidence type="ECO:0000256" key="1">
    <source>
        <dbReference type="ARBA" id="ARBA00006941"/>
    </source>
</evidence>
<dbReference type="InterPro" id="IPR016149">
    <property type="entry name" value="Casein_kin_II_reg-sub_N"/>
</dbReference>
<dbReference type="SMART" id="SM01085">
    <property type="entry name" value="CK_II_beta"/>
    <property type="match status" value="1"/>
</dbReference>
<comment type="subunit">
    <text evidence="2">Tetramer of two alpha and two beta subunits.</text>
</comment>
<dbReference type="SUPFAM" id="SSF57798">
    <property type="entry name" value="Casein kinase II beta subunit"/>
    <property type="match status" value="1"/>
</dbReference>
<dbReference type="Gene3D" id="2.20.25.20">
    <property type="match status" value="1"/>
</dbReference>
<dbReference type="Proteomes" id="UP001470230">
    <property type="component" value="Unassembled WGS sequence"/>
</dbReference>
<evidence type="ECO:0000313" key="4">
    <source>
        <dbReference type="Proteomes" id="UP001470230"/>
    </source>
</evidence>
<accession>A0ABR2K7V1</accession>
<dbReference type="PROSITE" id="PS01101">
    <property type="entry name" value="CK2_BETA"/>
    <property type="match status" value="1"/>
</dbReference>
<proteinExistence type="inferred from homology"/>
<dbReference type="InterPro" id="IPR035991">
    <property type="entry name" value="Casein_kinase_II_beta-like"/>
</dbReference>
<name>A0ABR2K7V1_9EUKA</name>
<dbReference type="Gene3D" id="1.10.1820.10">
    <property type="entry name" value="protein kinase ck2 holoenzyme, chain C, domain 1"/>
    <property type="match status" value="1"/>
</dbReference>
<evidence type="ECO:0000256" key="2">
    <source>
        <dbReference type="RuleBase" id="RU361268"/>
    </source>
</evidence>
<comment type="caution">
    <text evidence="3">The sequence shown here is derived from an EMBL/GenBank/DDBJ whole genome shotgun (WGS) entry which is preliminary data.</text>
</comment>
<organism evidence="3 4">
    <name type="scientific">Tritrichomonas musculus</name>
    <dbReference type="NCBI Taxonomy" id="1915356"/>
    <lineage>
        <taxon>Eukaryota</taxon>
        <taxon>Metamonada</taxon>
        <taxon>Parabasalia</taxon>
        <taxon>Tritrichomonadida</taxon>
        <taxon>Tritrichomonadidae</taxon>
        <taxon>Tritrichomonas</taxon>
    </lineage>
</organism>
<protein>
    <recommendedName>
        <fullName evidence="2">Casein kinase II subunit beta</fullName>
        <shortName evidence="2">CK II beta</shortName>
    </recommendedName>
</protein>
<dbReference type="PRINTS" id="PR00472">
    <property type="entry name" value="CASNKINASEII"/>
</dbReference>
<comment type="similarity">
    <text evidence="1 2">Belongs to the casein kinase 2 subunit beta family.</text>
</comment>